<name>A0A7Z2JI51_9BURK</name>
<evidence type="ECO:0008006" key="4">
    <source>
        <dbReference type="Google" id="ProtNLM"/>
    </source>
</evidence>
<dbReference type="Proteomes" id="UP000433577">
    <property type="component" value="Chromosome 3"/>
</dbReference>
<dbReference type="AlphaFoldDB" id="A0A7Z2JI51"/>
<evidence type="ECO:0000313" key="3">
    <source>
        <dbReference type="Proteomes" id="UP000433577"/>
    </source>
</evidence>
<feature type="signal peptide" evidence="1">
    <location>
        <begin position="1"/>
        <end position="35"/>
    </location>
</feature>
<dbReference type="KEGG" id="pacs:FAZ98_26555"/>
<dbReference type="OrthoDB" id="8897756at2"/>
<dbReference type="RefSeq" id="WP_158955657.1">
    <property type="nucleotide sequence ID" value="NZ_CP046915.1"/>
</dbReference>
<accession>A0A7Z2JI51</accession>
<keyword evidence="1" id="KW-0732">Signal</keyword>
<dbReference type="InterPro" id="IPR011042">
    <property type="entry name" value="6-blade_b-propeller_TolB-like"/>
</dbReference>
<organism evidence="2 3">
    <name type="scientific">Paraburkholderia acidisoli</name>
    <dbReference type="NCBI Taxonomy" id="2571748"/>
    <lineage>
        <taxon>Bacteria</taxon>
        <taxon>Pseudomonadati</taxon>
        <taxon>Pseudomonadota</taxon>
        <taxon>Betaproteobacteria</taxon>
        <taxon>Burkholderiales</taxon>
        <taxon>Burkholderiaceae</taxon>
        <taxon>Paraburkholderia</taxon>
    </lineage>
</organism>
<evidence type="ECO:0000256" key="1">
    <source>
        <dbReference type="SAM" id="SignalP"/>
    </source>
</evidence>
<evidence type="ECO:0000313" key="2">
    <source>
        <dbReference type="EMBL" id="QGZ65331.1"/>
    </source>
</evidence>
<feature type="chain" id="PRO_5031165220" description="Sugar lactone lactonase YvrE" evidence="1">
    <location>
        <begin position="36"/>
        <end position="329"/>
    </location>
</feature>
<gene>
    <name evidence="2" type="ORF">FAZ98_26555</name>
</gene>
<dbReference type="SUPFAM" id="SSF63829">
    <property type="entry name" value="Calcium-dependent phosphotriesterase"/>
    <property type="match status" value="1"/>
</dbReference>
<proteinExistence type="predicted"/>
<sequence length="329" mass="33216">MTPLFSARLLPAAPARGLTLRAAAAAAAVALLASACTTSRAPDATPADTATRNVIAQPLAARANGIAVRPGDGARIVTDDRNNALLVAADQASPRTLASVPAVAGQANSLSQPVFAAPGVLLVSRFGFGTAGTVFVVDQGQAAPLAGLAPQRRRLGLASLGAGRALSSWFVKDGAAPITGGVSLVTYDTATHAASERDLVVGLAKPVGVAVSGDTVFVSDQSRGAILRYSLNALLAASAPANGGPVFASVDGPDLLAADAHGALYTKCRAHGVCRIAPDGTLTQLAGDFEDARGVAIDETRHRLYVVDRARSSNAPSLIRTIDLDGAHP</sequence>
<dbReference type="Gene3D" id="2.120.10.30">
    <property type="entry name" value="TolB, C-terminal domain"/>
    <property type="match status" value="1"/>
</dbReference>
<reference evidence="2 3" key="1">
    <citation type="submission" date="2019-12" db="EMBL/GenBank/DDBJ databases">
        <title>Paraburkholderia acidiphila 7Q-K02 sp. nov and Paraburkholderia acidisoli DHF22 sp. nov., two strains isolated from forest soil.</title>
        <authorList>
            <person name="Gao Z."/>
            <person name="Qiu L."/>
        </authorList>
    </citation>
    <scope>NUCLEOTIDE SEQUENCE [LARGE SCALE GENOMIC DNA]</scope>
    <source>
        <strain evidence="2 3">DHF22</strain>
    </source>
</reference>
<dbReference type="EMBL" id="CP046915">
    <property type="protein sequence ID" value="QGZ65331.1"/>
    <property type="molecule type" value="Genomic_DNA"/>
</dbReference>
<protein>
    <recommendedName>
        <fullName evidence="4">Sugar lactone lactonase YvrE</fullName>
    </recommendedName>
</protein>
<keyword evidence="3" id="KW-1185">Reference proteome</keyword>